<dbReference type="Proteomes" id="UP001054945">
    <property type="component" value="Unassembled WGS sequence"/>
</dbReference>
<feature type="chain" id="PRO_5043539942" evidence="1">
    <location>
        <begin position="19"/>
        <end position="105"/>
    </location>
</feature>
<gene>
    <name evidence="2" type="ORF">CEXT_107231</name>
</gene>
<evidence type="ECO:0000313" key="3">
    <source>
        <dbReference type="Proteomes" id="UP001054945"/>
    </source>
</evidence>
<protein>
    <submittedName>
        <fullName evidence="2">Uncharacterized protein</fullName>
    </submittedName>
</protein>
<keyword evidence="3" id="KW-1185">Reference proteome</keyword>
<feature type="signal peptide" evidence="1">
    <location>
        <begin position="1"/>
        <end position="18"/>
    </location>
</feature>
<evidence type="ECO:0000313" key="2">
    <source>
        <dbReference type="EMBL" id="GIY42470.1"/>
    </source>
</evidence>
<organism evidence="2 3">
    <name type="scientific">Caerostris extrusa</name>
    <name type="common">Bark spider</name>
    <name type="synonym">Caerostris bankana</name>
    <dbReference type="NCBI Taxonomy" id="172846"/>
    <lineage>
        <taxon>Eukaryota</taxon>
        <taxon>Metazoa</taxon>
        <taxon>Ecdysozoa</taxon>
        <taxon>Arthropoda</taxon>
        <taxon>Chelicerata</taxon>
        <taxon>Arachnida</taxon>
        <taxon>Araneae</taxon>
        <taxon>Araneomorphae</taxon>
        <taxon>Entelegynae</taxon>
        <taxon>Araneoidea</taxon>
        <taxon>Araneidae</taxon>
        <taxon>Caerostris</taxon>
    </lineage>
</organism>
<accession>A0AAV4TCH8</accession>
<evidence type="ECO:0000256" key="1">
    <source>
        <dbReference type="SAM" id="SignalP"/>
    </source>
</evidence>
<keyword evidence="1" id="KW-0732">Signal</keyword>
<dbReference type="EMBL" id="BPLR01010852">
    <property type="protein sequence ID" value="GIY42470.1"/>
    <property type="molecule type" value="Genomic_DNA"/>
</dbReference>
<sequence length="105" mass="11930">MESLYGWVLNLIVKVASCLECGELSCEKQFPLELAHLQNVTDNSFCEVTLAAEVGSLMAFRKLKRIINRKNITKVWFEPTDLSRAMRPFQASSKWKSALAYASRT</sequence>
<proteinExistence type="predicted"/>
<comment type="caution">
    <text evidence="2">The sequence shown here is derived from an EMBL/GenBank/DDBJ whole genome shotgun (WGS) entry which is preliminary data.</text>
</comment>
<dbReference type="AlphaFoldDB" id="A0AAV4TCH8"/>
<reference evidence="2 3" key="1">
    <citation type="submission" date="2021-06" db="EMBL/GenBank/DDBJ databases">
        <title>Caerostris extrusa draft genome.</title>
        <authorList>
            <person name="Kono N."/>
            <person name="Arakawa K."/>
        </authorList>
    </citation>
    <scope>NUCLEOTIDE SEQUENCE [LARGE SCALE GENOMIC DNA]</scope>
</reference>
<name>A0AAV4TCH8_CAEEX</name>